<evidence type="ECO:0000256" key="5">
    <source>
        <dbReference type="ARBA" id="ARBA00005169"/>
    </source>
</evidence>
<dbReference type="GO" id="GO:0051287">
    <property type="term" value="F:NAD binding"/>
    <property type="evidence" value="ECO:0007669"/>
    <property type="project" value="UniProtKB-UniRule"/>
</dbReference>
<dbReference type="GO" id="GO:0000105">
    <property type="term" value="P:L-histidine biosynthetic process"/>
    <property type="evidence" value="ECO:0007669"/>
    <property type="project" value="UniProtKB-UniRule"/>
</dbReference>
<dbReference type="GO" id="GO:0005524">
    <property type="term" value="F:ATP binding"/>
    <property type="evidence" value="ECO:0007669"/>
    <property type="project" value="UniProtKB-UniRule"/>
</dbReference>
<dbReference type="FunFam" id="3.40.50.1980:FF:000001">
    <property type="entry name" value="Histidinol dehydrogenase"/>
    <property type="match status" value="1"/>
</dbReference>
<evidence type="ECO:0000256" key="7">
    <source>
        <dbReference type="ARBA" id="ARBA00008260"/>
    </source>
</evidence>
<evidence type="ECO:0000256" key="3">
    <source>
        <dbReference type="ARBA" id="ARBA00001947"/>
    </source>
</evidence>
<evidence type="ECO:0000256" key="14">
    <source>
        <dbReference type="ARBA" id="ARBA00023002"/>
    </source>
</evidence>
<dbReference type="PIRSF" id="PIRSF001257">
    <property type="entry name" value="His_trifunctional"/>
    <property type="match status" value="1"/>
</dbReference>
<comment type="catalytic activity">
    <reaction evidence="1 19">
        <text>1-(5-phospho-beta-D-ribosyl)-5'-AMP + H2O = 1-(5-phospho-beta-D-ribosyl)-5-[(5-phospho-beta-D-ribosylamino)methylideneamino]imidazole-4-carboxamide</text>
        <dbReference type="Rhea" id="RHEA:20049"/>
        <dbReference type="ChEBI" id="CHEBI:15377"/>
        <dbReference type="ChEBI" id="CHEBI:58435"/>
        <dbReference type="ChEBI" id="CHEBI:59457"/>
        <dbReference type="EC" id="3.5.4.19"/>
    </reaction>
</comment>
<accession>A0A0F7SME1</accession>
<dbReference type="AlphaFoldDB" id="A0A0F7SME1"/>
<dbReference type="NCBIfam" id="TIGR00069">
    <property type="entry name" value="hisD"/>
    <property type="match status" value="1"/>
</dbReference>
<comment type="catalytic activity">
    <reaction evidence="2 19">
        <text>1-(5-phospho-beta-D-ribosyl)-ATP + H2O = 1-(5-phospho-beta-D-ribosyl)-5'-AMP + diphosphate + H(+)</text>
        <dbReference type="Rhea" id="RHEA:22828"/>
        <dbReference type="ChEBI" id="CHEBI:15377"/>
        <dbReference type="ChEBI" id="CHEBI:15378"/>
        <dbReference type="ChEBI" id="CHEBI:33019"/>
        <dbReference type="ChEBI" id="CHEBI:59457"/>
        <dbReference type="ChEBI" id="CHEBI:73183"/>
        <dbReference type="EC" id="3.6.1.31"/>
    </reaction>
</comment>
<keyword evidence="12" id="KW-0862">Zinc</keyword>
<keyword evidence="13 19" id="KW-0067">ATP-binding</keyword>
<evidence type="ECO:0000256" key="19">
    <source>
        <dbReference type="PIRNR" id="PIRNR001257"/>
    </source>
</evidence>
<name>A0A0F7SME1_PHARH</name>
<dbReference type="InterPro" id="IPR002496">
    <property type="entry name" value="PRib_AMP_CycHydrolase_dom"/>
</dbReference>
<dbReference type="Pfam" id="PF00815">
    <property type="entry name" value="Histidinol_dh"/>
    <property type="match status" value="1"/>
</dbReference>
<dbReference type="EMBL" id="LN483124">
    <property type="protein sequence ID" value="CED82591.1"/>
    <property type="molecule type" value="Genomic_DNA"/>
</dbReference>
<dbReference type="UniPathway" id="UPA00031">
    <property type="reaction ID" value="UER00007"/>
</dbReference>
<proteinExistence type="inferred from homology"/>
<dbReference type="Gene3D" id="1.10.287.1080">
    <property type="entry name" value="MazG-like"/>
    <property type="match status" value="1"/>
</dbReference>
<comment type="pathway">
    <text evidence="6">Amino-acid biosynthesis; L-histidine biosynthesis; L-histidine from 5-phospho-alpha-D-ribose 1-diphosphate: step 2/9.</text>
</comment>
<comment type="pathway">
    <text evidence="4">Amino-acid biosynthesis; L-histidine biosynthesis; L-histidine from 5-phospho-alpha-D-ribose 1-diphosphate: step 9/9.</text>
</comment>
<evidence type="ECO:0000256" key="20">
    <source>
        <dbReference type="SAM" id="MobiDB-lite"/>
    </source>
</evidence>
<comment type="catalytic activity">
    <reaction evidence="18 19">
        <text>L-histidinol + 2 NAD(+) + H2O = L-histidine + 2 NADH + 3 H(+)</text>
        <dbReference type="Rhea" id="RHEA:20641"/>
        <dbReference type="ChEBI" id="CHEBI:15377"/>
        <dbReference type="ChEBI" id="CHEBI:15378"/>
        <dbReference type="ChEBI" id="CHEBI:57540"/>
        <dbReference type="ChEBI" id="CHEBI:57595"/>
        <dbReference type="ChEBI" id="CHEBI:57699"/>
        <dbReference type="ChEBI" id="CHEBI:57945"/>
        <dbReference type="EC" id="1.1.1.23"/>
    </reaction>
</comment>
<evidence type="ECO:0000256" key="8">
    <source>
        <dbReference type="ARBA" id="ARBA00022605"/>
    </source>
</evidence>
<dbReference type="InterPro" id="IPR021130">
    <property type="entry name" value="PRib-ATP_PPHydrolase-like"/>
</dbReference>
<feature type="compositionally biased region" description="Basic and acidic residues" evidence="20">
    <location>
        <begin position="379"/>
        <end position="401"/>
    </location>
</feature>
<evidence type="ECO:0000313" key="22">
    <source>
        <dbReference type="EMBL" id="CED82591.1"/>
    </source>
</evidence>
<dbReference type="Pfam" id="PF01502">
    <property type="entry name" value="PRA-CH"/>
    <property type="match status" value="1"/>
</dbReference>
<keyword evidence="17" id="KW-0511">Multifunctional enzyme</keyword>
<evidence type="ECO:0000256" key="18">
    <source>
        <dbReference type="ARBA" id="ARBA00049489"/>
    </source>
</evidence>
<dbReference type="InterPro" id="IPR001692">
    <property type="entry name" value="Histidinol_DH_CS"/>
</dbReference>
<dbReference type="EC" id="1.1.1.23" evidence="19"/>
<dbReference type="InterPro" id="IPR012131">
    <property type="entry name" value="Hstdl_DH"/>
</dbReference>
<dbReference type="GO" id="GO:0046872">
    <property type="term" value="F:metal ion binding"/>
    <property type="evidence" value="ECO:0007669"/>
    <property type="project" value="UniProtKB-KW"/>
</dbReference>
<dbReference type="PROSITE" id="PS00611">
    <property type="entry name" value="HISOL_DEHYDROGENASE"/>
    <property type="match status" value="1"/>
</dbReference>
<dbReference type="FunFam" id="3.40.50.1980:FF:000050">
    <property type="entry name" value="Histidine biosynthesis trifunctional protein"/>
    <property type="match status" value="1"/>
</dbReference>
<evidence type="ECO:0000256" key="15">
    <source>
        <dbReference type="ARBA" id="ARBA00023027"/>
    </source>
</evidence>
<feature type="region of interest" description="Disordered" evidence="20">
    <location>
        <begin position="379"/>
        <end position="422"/>
    </location>
</feature>
<dbReference type="EC" id="3.5.4.19" evidence="19"/>
<dbReference type="PANTHER" id="PTHR21256">
    <property type="entry name" value="HISTIDINOL DEHYDROGENASE HDH"/>
    <property type="match status" value="1"/>
</dbReference>
<evidence type="ECO:0000256" key="17">
    <source>
        <dbReference type="ARBA" id="ARBA00023268"/>
    </source>
</evidence>
<dbReference type="InterPro" id="IPR038019">
    <property type="entry name" value="PRib_AMP_CycHydrolase_sf"/>
</dbReference>
<evidence type="ECO:0000256" key="16">
    <source>
        <dbReference type="ARBA" id="ARBA00023102"/>
    </source>
</evidence>
<dbReference type="InterPro" id="IPR016161">
    <property type="entry name" value="Ald_DH/histidinol_DH"/>
</dbReference>
<evidence type="ECO:0000256" key="1">
    <source>
        <dbReference type="ARBA" id="ARBA00000024"/>
    </source>
</evidence>
<dbReference type="PRINTS" id="PR00083">
    <property type="entry name" value="HOLDHDRGNASE"/>
</dbReference>
<sequence length="865" mass="91751">MSPQHFLPLLTPSSDDSSILEPLSLLGPILTPIAELGQLPANASAYVLATAKDTVDQLIEVLNNGAHKVVVSAEQAIELAKSVSKERLVSVVAFTDVEALTEDVKKSVGGFLVTGVAHANDILDTLAPFKNTHTLFLHLTSAPVPSEIRLLVQKSITPVLPTTVLSVSTNSVQSKISIASAFLAPLTSDRPDGLFPTFVTSYAHSRKPLGLVYSSIESITESILTGRGVYQSRKHGLWRKGESSGATQQVVSIRADCDSDAVEFEVVQTGTGFCHLGTSTCFGEGSFGGIAALEDTLIGRKQDAPAGSYTARLFSDSKLLRAKIMEEAEELCEATEKSDVAFEAADLVYFAMTKCVQSGVSWRDVEAALEKKALKVKRRQGDAKPKWTGEKTDETPREPQEKPVLPAAAPPPRTTVDDPDAPIKMRTVPALSSLSAEESAALLVRPVLDSQAMMAKVQPIIDSVRNGGDAALLDLTRKFDRLSADAPASNVILPPFAEELMQIPEDLKQAIDVAYENVRKFHQAQAEDEPLVVETMPGVVCTRFARAITRVGVYVPGGTAVLPSSAIMLGVPAQVAGCSTIVLATPPRPDGTISPEVMYAAKLVGATCVVKAGGAQAVAAMAYGTESVPKVDKIAGPGNQWVTAAKMVVQNDVKALVSIDMPAGPSEVLVVADSQANPIFVASDLLSQAEHGVDSQVVLVGISLSKTELAAIEHEVDIQARALPRCEIARKAIAQSIIVNVDTREEAMAFSNEYAPEHLILQVANPADLVADVVNAGSVFVGAWSPESCGDLGAGPNHTLPTYGFARQYSGVNTLTFQKHITSQQLSEDGIRLLGPSVVRMAEAEGLEGHANAVRVRLAHLKNQS</sequence>
<evidence type="ECO:0000259" key="21">
    <source>
        <dbReference type="Pfam" id="PF01502"/>
    </source>
</evidence>
<dbReference type="PANTHER" id="PTHR21256:SF2">
    <property type="entry name" value="HISTIDINE BIOSYNTHESIS TRIFUNCTIONAL PROTEIN"/>
    <property type="match status" value="1"/>
</dbReference>
<dbReference type="SUPFAM" id="SSF141734">
    <property type="entry name" value="HisI-like"/>
    <property type="match status" value="1"/>
</dbReference>
<dbReference type="NCBIfam" id="TIGR03188">
    <property type="entry name" value="histidine_hisI"/>
    <property type="match status" value="1"/>
</dbReference>
<keyword evidence="15 19" id="KW-0520">NAD</keyword>
<dbReference type="GO" id="GO:0004399">
    <property type="term" value="F:histidinol dehydrogenase activity"/>
    <property type="evidence" value="ECO:0007669"/>
    <property type="project" value="UniProtKB-UniRule"/>
</dbReference>
<dbReference type="Gene3D" id="3.10.20.810">
    <property type="entry name" value="Phosphoribosyl-AMP cyclohydrolase"/>
    <property type="match status" value="1"/>
</dbReference>
<dbReference type="Gene3D" id="1.20.5.1300">
    <property type="match status" value="1"/>
</dbReference>
<dbReference type="SUPFAM" id="SSF101386">
    <property type="entry name" value="all-alpha NTP pyrophosphatases"/>
    <property type="match status" value="1"/>
</dbReference>
<organism evidence="22">
    <name type="scientific">Phaffia rhodozyma</name>
    <name type="common">Yeast</name>
    <name type="synonym">Xanthophyllomyces dendrorhous</name>
    <dbReference type="NCBI Taxonomy" id="264483"/>
    <lineage>
        <taxon>Eukaryota</taxon>
        <taxon>Fungi</taxon>
        <taxon>Dikarya</taxon>
        <taxon>Basidiomycota</taxon>
        <taxon>Agaricomycotina</taxon>
        <taxon>Tremellomycetes</taxon>
        <taxon>Cystofilobasidiales</taxon>
        <taxon>Mrakiaceae</taxon>
        <taxon>Phaffia</taxon>
    </lineage>
</organism>
<comment type="similarity">
    <text evidence="7 19">In the C-terminal section; belongs to the histidinol dehydrogenase family.</text>
</comment>
<evidence type="ECO:0000256" key="10">
    <source>
        <dbReference type="ARBA" id="ARBA00022741"/>
    </source>
</evidence>
<reference evidence="22" key="1">
    <citation type="submission" date="2014-08" db="EMBL/GenBank/DDBJ databases">
        <authorList>
            <person name="Sharma Rahul"/>
            <person name="Thines Marco"/>
        </authorList>
    </citation>
    <scope>NUCLEOTIDE SEQUENCE</scope>
</reference>
<dbReference type="FunFam" id="1.20.5.1300:FF:000001">
    <property type="entry name" value="Histidine biosynthesis trifunctional protein"/>
    <property type="match status" value="1"/>
</dbReference>
<dbReference type="SUPFAM" id="SSF53720">
    <property type="entry name" value="ALDH-like"/>
    <property type="match status" value="1"/>
</dbReference>
<dbReference type="GO" id="GO:0004635">
    <property type="term" value="F:phosphoribosyl-AMP cyclohydrolase activity"/>
    <property type="evidence" value="ECO:0007669"/>
    <property type="project" value="UniProtKB-UniRule"/>
</dbReference>
<dbReference type="FunFam" id="1.10.287.1080:FF:000002">
    <property type="entry name" value="Histidine biosynthesis bifunctional protein HisIE"/>
    <property type="match status" value="1"/>
</dbReference>
<dbReference type="InterPro" id="IPR008179">
    <property type="entry name" value="HisE"/>
</dbReference>
<feature type="domain" description="Phosphoribosyl-AMP cyclohydrolase" evidence="21">
    <location>
        <begin position="211"/>
        <end position="282"/>
    </location>
</feature>
<evidence type="ECO:0000256" key="2">
    <source>
        <dbReference type="ARBA" id="ARBA00001460"/>
    </source>
</evidence>
<keyword evidence="14 19" id="KW-0560">Oxidoreductase</keyword>
<evidence type="ECO:0000256" key="12">
    <source>
        <dbReference type="ARBA" id="ARBA00022833"/>
    </source>
</evidence>
<dbReference type="CDD" id="cd06572">
    <property type="entry name" value="Histidinol_dh"/>
    <property type="match status" value="1"/>
</dbReference>
<protein>
    <recommendedName>
        <fullName evidence="19">Histidine biosynthesis trifunctional protein</fullName>
    </recommendedName>
    <domain>
        <recommendedName>
            <fullName evidence="19">Phosphoribosyl-AMP cyclohydrolase</fullName>
            <ecNumber evidence="19">3.5.4.19</ecNumber>
        </recommendedName>
    </domain>
    <domain>
        <recommendedName>
            <fullName evidence="19">Phosphoribosyl-ATP pyrophosphohydrolase</fullName>
            <ecNumber evidence="19">3.6.1.31</ecNumber>
        </recommendedName>
    </domain>
    <domain>
        <recommendedName>
            <fullName evidence="19">Histidinol dehydrogenase</fullName>
            <shortName evidence="19">HDH</shortName>
            <ecNumber evidence="19">1.1.1.23</ecNumber>
        </recommendedName>
    </domain>
</protein>
<dbReference type="InterPro" id="IPR016298">
    <property type="entry name" value="Histidine_synth_trifunct"/>
</dbReference>
<keyword evidence="8 19" id="KW-0028">Amino-acid biosynthesis</keyword>
<comment type="pathway">
    <text evidence="5">Amino-acid biosynthesis; L-histidine biosynthesis; L-histidine from 5-phospho-alpha-D-ribose 1-diphosphate: step 3/9.</text>
</comment>
<dbReference type="CDD" id="cd11546">
    <property type="entry name" value="NTP-PPase_His4"/>
    <property type="match status" value="1"/>
</dbReference>
<evidence type="ECO:0000256" key="6">
    <source>
        <dbReference type="ARBA" id="ARBA00005204"/>
    </source>
</evidence>
<keyword evidence="9" id="KW-0479">Metal-binding</keyword>
<keyword evidence="16 19" id="KW-0368">Histidine biosynthesis</keyword>
<dbReference type="Gene3D" id="3.40.50.1980">
    <property type="entry name" value="Nitrogenase molybdenum iron protein domain"/>
    <property type="match status" value="2"/>
</dbReference>
<dbReference type="GO" id="GO:0004636">
    <property type="term" value="F:phosphoribosyl-ATP diphosphatase activity"/>
    <property type="evidence" value="ECO:0007669"/>
    <property type="project" value="UniProtKB-UniRule"/>
</dbReference>
<evidence type="ECO:0000256" key="13">
    <source>
        <dbReference type="ARBA" id="ARBA00022840"/>
    </source>
</evidence>
<keyword evidence="11 19" id="KW-0378">Hydrolase</keyword>
<evidence type="ECO:0000256" key="11">
    <source>
        <dbReference type="ARBA" id="ARBA00022801"/>
    </source>
</evidence>
<comment type="cofactor">
    <cofactor evidence="3">
        <name>Zn(2+)</name>
        <dbReference type="ChEBI" id="CHEBI:29105"/>
    </cofactor>
</comment>
<dbReference type="FunFam" id="3.10.20.810:FF:000002">
    <property type="entry name" value="Histidine biosynthesis trifunctional protein"/>
    <property type="match status" value="1"/>
</dbReference>
<dbReference type="HAMAP" id="MF_01024">
    <property type="entry name" value="HisD"/>
    <property type="match status" value="1"/>
</dbReference>
<dbReference type="Pfam" id="PF01503">
    <property type="entry name" value="PRA-PH"/>
    <property type="match status" value="1"/>
</dbReference>
<dbReference type="GO" id="GO:0005829">
    <property type="term" value="C:cytosol"/>
    <property type="evidence" value="ECO:0007669"/>
    <property type="project" value="TreeGrafter"/>
</dbReference>
<evidence type="ECO:0000256" key="9">
    <source>
        <dbReference type="ARBA" id="ARBA00022723"/>
    </source>
</evidence>
<evidence type="ECO:0000256" key="4">
    <source>
        <dbReference type="ARBA" id="ARBA00004940"/>
    </source>
</evidence>
<keyword evidence="10 19" id="KW-0547">Nucleotide-binding</keyword>
<dbReference type="EC" id="3.6.1.31" evidence="19"/>